<dbReference type="GO" id="GO:0008380">
    <property type="term" value="P:RNA splicing"/>
    <property type="evidence" value="ECO:0007669"/>
    <property type="project" value="UniProtKB-KW"/>
</dbReference>
<feature type="compositionally biased region" description="Basic residues" evidence="13">
    <location>
        <begin position="189"/>
        <end position="199"/>
    </location>
</feature>
<accession>Q4S5L6</accession>
<reference evidence="15" key="2">
    <citation type="submission" date="2004-02" db="EMBL/GenBank/DDBJ databases">
        <authorList>
            <consortium name="Genoscope"/>
            <consortium name="Whitehead Institute Centre for Genome Research"/>
        </authorList>
    </citation>
    <scope>NUCLEOTIDE SEQUENCE</scope>
</reference>
<evidence type="ECO:0000256" key="9">
    <source>
        <dbReference type="ARBA" id="ARBA00038117"/>
    </source>
</evidence>
<sequence length="252" mass="27479">SVEKDTTYTKIFVGGLPYHTSDASLRGYFQSFGDIDEAVVITDKQTGKSRGYGFGGGGRACKDANPIIDGRKQTVNLAYLGANPAARRRVSLSEFHRFIPPGLRGSSAWPSSTSTRRPSSSPAWCCSPSWLPPWRRWPRLTWTTAPPTATTPPPPAWSRTPTSPRRRSPGATSATASPRPPRPPSLRLWPRRPRRRAAARRPSSTTPFTRPTGCSERVPRNPPRPVTSSGCDGGSVTTKGFGDHTPPFIMVD</sequence>
<feature type="compositionally biased region" description="Low complexity" evidence="13">
    <location>
        <begin position="157"/>
        <end position="177"/>
    </location>
</feature>
<name>Q4S5L6_TETNG</name>
<comment type="subcellular location">
    <subcellularLocation>
        <location evidence="2">Cytoplasm</location>
        <location evidence="2">Cytosol</location>
    </subcellularLocation>
    <subcellularLocation>
        <location evidence="1">Nucleus</location>
    </subcellularLocation>
</comment>
<evidence type="ECO:0000256" key="8">
    <source>
        <dbReference type="ARBA" id="ARBA00023242"/>
    </source>
</evidence>
<evidence type="ECO:0000256" key="10">
    <source>
        <dbReference type="ARBA" id="ARBA00039528"/>
    </source>
</evidence>
<proteinExistence type="inferred from homology"/>
<keyword evidence="7" id="KW-0508">mRNA splicing</keyword>
<evidence type="ECO:0000256" key="6">
    <source>
        <dbReference type="ARBA" id="ARBA00022884"/>
    </source>
</evidence>
<dbReference type="PROSITE" id="PS50102">
    <property type="entry name" value="RRM"/>
    <property type="match status" value="1"/>
</dbReference>
<dbReference type="InterPro" id="IPR012677">
    <property type="entry name" value="Nucleotide-bd_a/b_plait_sf"/>
</dbReference>
<keyword evidence="5" id="KW-0221">Differentiation</keyword>
<keyword evidence="3" id="KW-0963">Cytoplasm</keyword>
<dbReference type="GO" id="GO:0003730">
    <property type="term" value="F:mRNA 3'-UTR binding"/>
    <property type="evidence" value="ECO:0007669"/>
    <property type="project" value="TreeGrafter"/>
</dbReference>
<dbReference type="GO" id="GO:0005829">
    <property type="term" value="C:cytosol"/>
    <property type="evidence" value="ECO:0007669"/>
    <property type="project" value="UniProtKB-SubCell"/>
</dbReference>
<dbReference type="GO" id="GO:0030154">
    <property type="term" value="P:cell differentiation"/>
    <property type="evidence" value="ECO:0007669"/>
    <property type="project" value="UniProtKB-KW"/>
</dbReference>
<evidence type="ECO:0000256" key="1">
    <source>
        <dbReference type="ARBA" id="ARBA00004123"/>
    </source>
</evidence>
<feature type="region of interest" description="Disordered" evidence="13">
    <location>
        <begin position="104"/>
        <end position="124"/>
    </location>
</feature>
<dbReference type="AlphaFoldDB" id="Q4S5L6"/>
<gene>
    <name evidence="15" type="ORF">GSTENG00023673001</name>
</gene>
<feature type="domain" description="RRM" evidence="14">
    <location>
        <begin position="9"/>
        <end position="54"/>
    </location>
</feature>
<dbReference type="KEGG" id="tng:GSTEN00023673G001"/>
<keyword evidence="4" id="KW-0507">mRNA processing</keyword>
<feature type="region of interest" description="Disordered" evidence="13">
    <location>
        <begin position="141"/>
        <end position="252"/>
    </location>
</feature>
<dbReference type="GO" id="GO:0006397">
    <property type="term" value="P:mRNA processing"/>
    <property type="evidence" value="ECO:0007669"/>
    <property type="project" value="UniProtKB-KW"/>
</dbReference>
<keyword evidence="8" id="KW-0539">Nucleus</keyword>
<feature type="compositionally biased region" description="Low complexity" evidence="13">
    <location>
        <begin position="200"/>
        <end position="212"/>
    </location>
</feature>
<evidence type="ECO:0000256" key="3">
    <source>
        <dbReference type="ARBA" id="ARBA00022490"/>
    </source>
</evidence>
<evidence type="ECO:0000313" key="15">
    <source>
        <dbReference type="EMBL" id="CAG04066.1"/>
    </source>
</evidence>
<feature type="non-terminal residue" evidence="15">
    <location>
        <position position="252"/>
    </location>
</feature>
<protein>
    <recommendedName>
        <fullName evidence="10">RNA-binding protein 38</fullName>
    </recommendedName>
    <alternativeName>
        <fullName evidence="11">RNA-binding motif protein 38</fullName>
    </alternativeName>
</protein>
<organism evidence="15">
    <name type="scientific">Tetraodon nigroviridis</name>
    <name type="common">Spotted green pufferfish</name>
    <name type="synonym">Chelonodon nigroviridis</name>
    <dbReference type="NCBI Taxonomy" id="99883"/>
    <lineage>
        <taxon>Eukaryota</taxon>
        <taxon>Metazoa</taxon>
        <taxon>Chordata</taxon>
        <taxon>Craniata</taxon>
        <taxon>Vertebrata</taxon>
        <taxon>Euteleostomi</taxon>
        <taxon>Actinopterygii</taxon>
        <taxon>Neopterygii</taxon>
        <taxon>Teleostei</taxon>
        <taxon>Neoteleostei</taxon>
        <taxon>Acanthomorphata</taxon>
        <taxon>Eupercaria</taxon>
        <taxon>Tetraodontiformes</taxon>
        <taxon>Tetradontoidea</taxon>
        <taxon>Tetraodontidae</taxon>
        <taxon>Tetraodon</taxon>
    </lineage>
</organism>
<dbReference type="PANTHER" id="PTHR48024">
    <property type="entry name" value="GEO13361P1-RELATED"/>
    <property type="match status" value="1"/>
</dbReference>
<reference evidence="15" key="1">
    <citation type="journal article" date="2004" name="Nature">
        <title>Genome duplication in the teleost fish Tetraodon nigroviridis reveals the early vertebrate proto-karyotype.</title>
        <authorList>
            <person name="Jaillon O."/>
            <person name="Aury J.-M."/>
            <person name="Brunet F."/>
            <person name="Petit J.-L."/>
            <person name="Stange-Thomann N."/>
            <person name="Mauceli E."/>
            <person name="Bouneau L."/>
            <person name="Fischer C."/>
            <person name="Ozouf-Costaz C."/>
            <person name="Bernot A."/>
            <person name="Nicaud S."/>
            <person name="Jaffe D."/>
            <person name="Fisher S."/>
            <person name="Lutfalla G."/>
            <person name="Dossat C."/>
            <person name="Segurens B."/>
            <person name="Dasilva C."/>
            <person name="Salanoubat M."/>
            <person name="Levy M."/>
            <person name="Boudet N."/>
            <person name="Castellano S."/>
            <person name="Anthouard V."/>
            <person name="Jubin C."/>
            <person name="Castelli V."/>
            <person name="Katinka M."/>
            <person name="Vacherie B."/>
            <person name="Biemont C."/>
            <person name="Skalli Z."/>
            <person name="Cattolico L."/>
            <person name="Poulain J."/>
            <person name="De Berardinis V."/>
            <person name="Cruaud C."/>
            <person name="Duprat S."/>
            <person name="Brottier P."/>
            <person name="Coutanceau J.-P."/>
            <person name="Gouzy J."/>
            <person name="Parra G."/>
            <person name="Lardier G."/>
            <person name="Chapple C."/>
            <person name="McKernan K.J."/>
            <person name="McEwan P."/>
            <person name="Bosak S."/>
            <person name="Kellis M."/>
            <person name="Volff J.-N."/>
            <person name="Guigo R."/>
            <person name="Zody M.C."/>
            <person name="Mesirov J."/>
            <person name="Lindblad-Toh K."/>
            <person name="Birren B."/>
            <person name="Nusbaum C."/>
            <person name="Kahn D."/>
            <person name="Robinson-Rechavi M."/>
            <person name="Laudet V."/>
            <person name="Schachter V."/>
            <person name="Quetier F."/>
            <person name="Saurin W."/>
            <person name="Scarpelli C."/>
            <person name="Wincker P."/>
            <person name="Lander E.S."/>
            <person name="Weissenbach J."/>
            <person name="Roest Crollius H."/>
        </authorList>
    </citation>
    <scope>NUCLEOTIDE SEQUENCE [LARGE SCALE GENOMIC DNA]</scope>
</reference>
<evidence type="ECO:0000256" key="2">
    <source>
        <dbReference type="ARBA" id="ARBA00004514"/>
    </source>
</evidence>
<dbReference type="EMBL" id="CAAE01014729">
    <property type="protein sequence ID" value="CAG04066.1"/>
    <property type="molecule type" value="Genomic_DNA"/>
</dbReference>
<comment type="similarity">
    <text evidence="9">Belongs to the RBM38 family.</text>
</comment>
<evidence type="ECO:0000256" key="7">
    <source>
        <dbReference type="ARBA" id="ARBA00023187"/>
    </source>
</evidence>
<evidence type="ECO:0000256" key="5">
    <source>
        <dbReference type="ARBA" id="ARBA00022782"/>
    </source>
</evidence>
<keyword evidence="6 12" id="KW-0694">RNA-binding</keyword>
<dbReference type="Pfam" id="PF00076">
    <property type="entry name" value="RRM_1"/>
    <property type="match status" value="1"/>
</dbReference>
<dbReference type="InterPro" id="IPR000504">
    <property type="entry name" value="RRM_dom"/>
</dbReference>
<evidence type="ECO:0000256" key="4">
    <source>
        <dbReference type="ARBA" id="ARBA00022664"/>
    </source>
</evidence>
<dbReference type="SMART" id="SM00360">
    <property type="entry name" value="RRM"/>
    <property type="match status" value="1"/>
</dbReference>
<feature type="compositionally biased region" description="Polar residues" evidence="13">
    <location>
        <begin position="226"/>
        <end position="238"/>
    </location>
</feature>
<dbReference type="OrthoDB" id="4207594at2759"/>
<dbReference type="InterPro" id="IPR035979">
    <property type="entry name" value="RBD_domain_sf"/>
</dbReference>
<evidence type="ECO:0000256" key="12">
    <source>
        <dbReference type="PROSITE-ProRule" id="PRU00176"/>
    </source>
</evidence>
<evidence type="ECO:0000256" key="13">
    <source>
        <dbReference type="SAM" id="MobiDB-lite"/>
    </source>
</evidence>
<evidence type="ECO:0000256" key="11">
    <source>
        <dbReference type="ARBA" id="ARBA00041483"/>
    </source>
</evidence>
<dbReference type="PANTHER" id="PTHR48024:SF28">
    <property type="entry name" value="RNA-BINDING PROTEIN 38"/>
    <property type="match status" value="1"/>
</dbReference>
<comment type="caution">
    <text evidence="15">The sequence shown here is derived from an EMBL/GenBank/DDBJ whole genome shotgun (WGS) entry which is preliminary data.</text>
</comment>
<evidence type="ECO:0000259" key="14">
    <source>
        <dbReference type="PROSITE" id="PS50102"/>
    </source>
</evidence>
<dbReference type="GO" id="GO:0005634">
    <property type="term" value="C:nucleus"/>
    <property type="evidence" value="ECO:0007669"/>
    <property type="project" value="UniProtKB-SubCell"/>
</dbReference>
<dbReference type="InterPro" id="IPR050886">
    <property type="entry name" value="RNA-binding_reg"/>
</dbReference>
<dbReference type="SUPFAM" id="SSF54928">
    <property type="entry name" value="RNA-binding domain, RBD"/>
    <property type="match status" value="1"/>
</dbReference>
<dbReference type="Gene3D" id="3.30.70.330">
    <property type="match status" value="1"/>
</dbReference>
<dbReference type="GO" id="GO:0043484">
    <property type="term" value="P:regulation of RNA splicing"/>
    <property type="evidence" value="ECO:0007669"/>
    <property type="project" value="TreeGrafter"/>
</dbReference>
<feature type="compositionally biased region" description="Low complexity" evidence="13">
    <location>
        <begin position="106"/>
        <end position="124"/>
    </location>
</feature>